<comment type="caution">
    <text evidence="10">The sequence shown here is derived from an EMBL/GenBank/DDBJ whole genome shotgun (WGS) entry which is preliminary data.</text>
</comment>
<keyword evidence="3" id="KW-0813">Transport</keyword>
<evidence type="ECO:0000256" key="7">
    <source>
        <dbReference type="ARBA" id="ARBA00023136"/>
    </source>
</evidence>
<feature type="transmembrane region" description="Helical" evidence="8">
    <location>
        <begin position="339"/>
        <end position="358"/>
    </location>
</feature>
<keyword evidence="11" id="KW-1185">Reference proteome</keyword>
<dbReference type="EMBL" id="JAPFFF010000019">
    <property type="protein sequence ID" value="KAK8858258.1"/>
    <property type="molecule type" value="Genomic_DNA"/>
</dbReference>
<feature type="domain" description="Amino acid transporter transmembrane" evidence="9">
    <location>
        <begin position="26"/>
        <end position="415"/>
    </location>
</feature>
<evidence type="ECO:0000256" key="6">
    <source>
        <dbReference type="ARBA" id="ARBA00022989"/>
    </source>
</evidence>
<feature type="transmembrane region" description="Helical" evidence="8">
    <location>
        <begin position="95"/>
        <end position="116"/>
    </location>
</feature>
<evidence type="ECO:0000256" key="2">
    <source>
        <dbReference type="ARBA" id="ARBA00008066"/>
    </source>
</evidence>
<comment type="subcellular location">
    <subcellularLocation>
        <location evidence="1">Membrane</location>
        <topology evidence="1">Multi-pass membrane protein</topology>
    </subcellularLocation>
</comment>
<protein>
    <recommendedName>
        <fullName evidence="9">Amino acid transporter transmembrane domain-containing protein</fullName>
    </recommendedName>
</protein>
<feature type="transmembrane region" description="Helical" evidence="8">
    <location>
        <begin position="259"/>
        <end position="277"/>
    </location>
</feature>
<reference evidence="10 11" key="1">
    <citation type="submission" date="2024-04" db="EMBL/GenBank/DDBJ databases">
        <title>Tritrichomonas musculus Genome.</title>
        <authorList>
            <person name="Alves-Ferreira E."/>
            <person name="Grigg M."/>
            <person name="Lorenzi H."/>
            <person name="Galac M."/>
        </authorList>
    </citation>
    <scope>NUCLEOTIDE SEQUENCE [LARGE SCALE GENOMIC DNA]</scope>
    <source>
        <strain evidence="10 11">EAF2021</strain>
    </source>
</reference>
<keyword evidence="5" id="KW-0029">Amino-acid transport</keyword>
<gene>
    <name evidence="10" type="ORF">M9Y10_013359</name>
</gene>
<evidence type="ECO:0000313" key="10">
    <source>
        <dbReference type="EMBL" id="KAK8858258.1"/>
    </source>
</evidence>
<feature type="transmembrane region" description="Helical" evidence="8">
    <location>
        <begin position="146"/>
        <end position="164"/>
    </location>
</feature>
<dbReference type="Proteomes" id="UP001470230">
    <property type="component" value="Unassembled WGS sequence"/>
</dbReference>
<keyword evidence="4 8" id="KW-0812">Transmembrane</keyword>
<sequence>MKFKREEGNDRPIFSHLGIIGNSDFIFCCLNSIIGTGALRLGSAFTSGILFTHIVNIIVAIVSLYSIRLYVYSAARFQGSTFEEIWTEAFSRSTVIIPAFCSIVSAISNVMSYFSFLQDSVVTIVSMIFKLAGTSLQDNIPKIGNYRFLIGILIDIVYCIPICISNNLRLVVVLSYISVSLFLFIILYVIIRFFIMISKDGFDPNHLFKLIDLKDHISGTISSLTFSYLLYPFAWPGLRHSKNPCVNNLNKIFSTTLGLSYIFYSIIGTFSYLTFFSENTGGIIFDYYPHETKTDQILLIIGHIITFVFILFTIPIVLNSSRYILLNALHKNDEFPKDVWGPVGITLSLISLVLANVTDKISNVIFIASDLLTLILLFIFPPIFYLRGFKTQNILHFVLSIGMLILGAAVISFVIYTDCFE</sequence>
<feature type="transmembrane region" description="Helical" evidence="8">
    <location>
        <begin position="364"/>
        <end position="385"/>
    </location>
</feature>
<name>A0ABR2I809_9EUKA</name>
<proteinExistence type="inferred from homology"/>
<feature type="transmembrane region" description="Helical" evidence="8">
    <location>
        <begin position="12"/>
        <end position="34"/>
    </location>
</feature>
<feature type="transmembrane region" description="Helical" evidence="8">
    <location>
        <begin position="54"/>
        <end position="75"/>
    </location>
</feature>
<evidence type="ECO:0000256" key="5">
    <source>
        <dbReference type="ARBA" id="ARBA00022970"/>
    </source>
</evidence>
<organism evidence="10 11">
    <name type="scientific">Tritrichomonas musculus</name>
    <dbReference type="NCBI Taxonomy" id="1915356"/>
    <lineage>
        <taxon>Eukaryota</taxon>
        <taxon>Metamonada</taxon>
        <taxon>Parabasalia</taxon>
        <taxon>Tritrichomonadida</taxon>
        <taxon>Tritrichomonadidae</taxon>
        <taxon>Tritrichomonas</taxon>
    </lineage>
</organism>
<dbReference type="Pfam" id="PF01490">
    <property type="entry name" value="Aa_trans"/>
    <property type="match status" value="1"/>
</dbReference>
<evidence type="ECO:0000256" key="8">
    <source>
        <dbReference type="SAM" id="Phobius"/>
    </source>
</evidence>
<evidence type="ECO:0000256" key="3">
    <source>
        <dbReference type="ARBA" id="ARBA00022448"/>
    </source>
</evidence>
<keyword evidence="7 8" id="KW-0472">Membrane</keyword>
<evidence type="ECO:0000313" key="11">
    <source>
        <dbReference type="Proteomes" id="UP001470230"/>
    </source>
</evidence>
<accession>A0ABR2I809</accession>
<dbReference type="InterPro" id="IPR013057">
    <property type="entry name" value="AA_transpt_TM"/>
</dbReference>
<evidence type="ECO:0000256" key="1">
    <source>
        <dbReference type="ARBA" id="ARBA00004141"/>
    </source>
</evidence>
<feature type="transmembrane region" description="Helical" evidence="8">
    <location>
        <begin position="171"/>
        <end position="197"/>
    </location>
</feature>
<feature type="transmembrane region" description="Helical" evidence="8">
    <location>
        <begin position="397"/>
        <end position="416"/>
    </location>
</feature>
<dbReference type="PANTHER" id="PTHR22950:SF458">
    <property type="entry name" value="SODIUM-COUPLED NEUTRAL AMINO ACID TRANSPORTER 11-RELATED"/>
    <property type="match status" value="1"/>
</dbReference>
<feature type="transmembrane region" description="Helical" evidence="8">
    <location>
        <begin position="217"/>
        <end position="238"/>
    </location>
</feature>
<dbReference type="PANTHER" id="PTHR22950">
    <property type="entry name" value="AMINO ACID TRANSPORTER"/>
    <property type="match status" value="1"/>
</dbReference>
<feature type="transmembrane region" description="Helical" evidence="8">
    <location>
        <begin position="297"/>
        <end position="318"/>
    </location>
</feature>
<keyword evidence="6 8" id="KW-1133">Transmembrane helix</keyword>
<evidence type="ECO:0000256" key="4">
    <source>
        <dbReference type="ARBA" id="ARBA00022692"/>
    </source>
</evidence>
<comment type="similarity">
    <text evidence="2">Belongs to the amino acid/polyamine transporter 2 family.</text>
</comment>
<evidence type="ECO:0000259" key="9">
    <source>
        <dbReference type="Pfam" id="PF01490"/>
    </source>
</evidence>